<proteinExistence type="predicted"/>
<name>A0ABP9E4S8_9GAMM</name>
<evidence type="ECO:0000313" key="3">
    <source>
        <dbReference type="EMBL" id="GAA4865846.1"/>
    </source>
</evidence>
<reference evidence="4" key="1">
    <citation type="journal article" date="2019" name="Int. J. Syst. Evol. Microbiol.">
        <title>The Global Catalogue of Microorganisms (GCM) 10K type strain sequencing project: providing services to taxonomists for standard genome sequencing and annotation.</title>
        <authorList>
            <consortium name="The Broad Institute Genomics Platform"/>
            <consortium name="The Broad Institute Genome Sequencing Center for Infectious Disease"/>
            <person name="Wu L."/>
            <person name="Ma J."/>
        </authorList>
    </citation>
    <scope>NUCLEOTIDE SEQUENCE [LARGE SCALE GENOMIC DNA]</scope>
    <source>
        <strain evidence="4">JCM 18392</strain>
    </source>
</reference>
<protein>
    <recommendedName>
        <fullName evidence="5">Copper resistance protein B</fullName>
    </recommendedName>
</protein>
<feature type="signal peptide" evidence="2">
    <location>
        <begin position="1"/>
        <end position="29"/>
    </location>
</feature>
<dbReference type="RefSeq" id="WP_345295118.1">
    <property type="nucleotide sequence ID" value="NZ_BAABJY010000002.1"/>
</dbReference>
<dbReference type="Proteomes" id="UP001501323">
    <property type="component" value="Unassembled WGS sequence"/>
</dbReference>
<keyword evidence="2" id="KW-0732">Signal</keyword>
<feature type="chain" id="PRO_5045982545" description="Copper resistance protein B" evidence="2">
    <location>
        <begin position="30"/>
        <end position="402"/>
    </location>
</feature>
<sequence length="402" mass="43309">MNHARKIQLHPAALASVIALALVASPVAAQHAGHAMPKPVKPTQPAKPAQTTPVPKAKPKAATPAKAPPTAGAQAVDHAAMGHEAPNPPQPSASQAVVDAHGPGEQGAHMDHSGMDHAQMAEDPPEESAVDHDAMDHVPLDHSAMGHSGMDHSGMDHGGMAGALASPREPIPVVTDADRRAAFPDVAGHAVHDTAVHSYWLLDRLEAWDADEGTGLAWEAQAWIGTDLNRLWLRSEGERVGGHTEAAELEVLYGRSISRWWDLVAGGRHDFRPADAQSYAAIGVMGLAPQKFEVEATAYVGERGQTAARFEVEYELLLTNRLILQPLVEVEFHGKDDPARGIGSGLGTVEAGLRLRYHLRREFAPYIGLVRERAFGKTARYRRLDGEDIDETRFVAGLRIWF</sequence>
<evidence type="ECO:0000256" key="2">
    <source>
        <dbReference type="SAM" id="SignalP"/>
    </source>
</evidence>
<comment type="caution">
    <text evidence="3">The sequence shown here is derived from an EMBL/GenBank/DDBJ whole genome shotgun (WGS) entry which is preliminary data.</text>
</comment>
<evidence type="ECO:0008006" key="5">
    <source>
        <dbReference type="Google" id="ProtNLM"/>
    </source>
</evidence>
<evidence type="ECO:0000256" key="1">
    <source>
        <dbReference type="SAM" id="MobiDB-lite"/>
    </source>
</evidence>
<dbReference type="InterPro" id="IPR007939">
    <property type="entry name" value="Cu-R_B_prcur"/>
</dbReference>
<feature type="compositionally biased region" description="Low complexity" evidence="1">
    <location>
        <begin position="41"/>
        <end position="75"/>
    </location>
</feature>
<feature type="compositionally biased region" description="Basic and acidic residues" evidence="1">
    <location>
        <begin position="129"/>
        <end position="140"/>
    </location>
</feature>
<dbReference type="EMBL" id="BAABJY010000002">
    <property type="protein sequence ID" value="GAA4865846.1"/>
    <property type="molecule type" value="Genomic_DNA"/>
</dbReference>
<organism evidence="3 4">
    <name type="scientific">Luteimonas vadosa</name>
    <dbReference type="NCBI Taxonomy" id="1165507"/>
    <lineage>
        <taxon>Bacteria</taxon>
        <taxon>Pseudomonadati</taxon>
        <taxon>Pseudomonadota</taxon>
        <taxon>Gammaproteobacteria</taxon>
        <taxon>Lysobacterales</taxon>
        <taxon>Lysobacteraceae</taxon>
        <taxon>Luteimonas</taxon>
    </lineage>
</organism>
<accession>A0ABP9E4S8</accession>
<feature type="region of interest" description="Disordered" evidence="1">
    <location>
        <begin position="33"/>
        <end position="166"/>
    </location>
</feature>
<dbReference type="Pfam" id="PF05275">
    <property type="entry name" value="CopB"/>
    <property type="match status" value="1"/>
</dbReference>
<keyword evidence="4" id="KW-1185">Reference proteome</keyword>
<gene>
    <name evidence="3" type="ORF">GCM10023332_17510</name>
</gene>
<evidence type="ECO:0000313" key="4">
    <source>
        <dbReference type="Proteomes" id="UP001501323"/>
    </source>
</evidence>